<keyword evidence="1" id="KW-0732">Signal</keyword>
<evidence type="ECO:0000313" key="2">
    <source>
        <dbReference type="EMBL" id="KAK3783064.1"/>
    </source>
</evidence>
<proteinExistence type="predicted"/>
<accession>A0AAE1A832</accession>
<feature type="chain" id="PRO_5042101449" description="Secreted protein" evidence="1">
    <location>
        <begin position="31"/>
        <end position="108"/>
    </location>
</feature>
<gene>
    <name evidence="2" type="ORF">RRG08_018896</name>
</gene>
<dbReference type="Proteomes" id="UP001283361">
    <property type="component" value="Unassembled WGS sequence"/>
</dbReference>
<evidence type="ECO:0008006" key="4">
    <source>
        <dbReference type="Google" id="ProtNLM"/>
    </source>
</evidence>
<reference evidence="2" key="1">
    <citation type="journal article" date="2023" name="G3 (Bethesda)">
        <title>A reference genome for the long-term kleptoplast-retaining sea slug Elysia crispata morphotype clarki.</title>
        <authorList>
            <person name="Eastman K.E."/>
            <person name="Pendleton A.L."/>
            <person name="Shaikh M.A."/>
            <person name="Suttiyut T."/>
            <person name="Ogas R."/>
            <person name="Tomko P."/>
            <person name="Gavelis G."/>
            <person name="Widhalm J.R."/>
            <person name="Wisecaver J.H."/>
        </authorList>
    </citation>
    <scope>NUCLEOTIDE SEQUENCE</scope>
    <source>
        <strain evidence="2">ECLA1</strain>
    </source>
</reference>
<protein>
    <recommendedName>
        <fullName evidence="4">Secreted protein</fullName>
    </recommendedName>
</protein>
<evidence type="ECO:0000256" key="1">
    <source>
        <dbReference type="SAM" id="SignalP"/>
    </source>
</evidence>
<comment type="caution">
    <text evidence="2">The sequence shown here is derived from an EMBL/GenBank/DDBJ whole genome shotgun (WGS) entry which is preliminary data.</text>
</comment>
<keyword evidence="3" id="KW-1185">Reference proteome</keyword>
<organism evidence="2 3">
    <name type="scientific">Elysia crispata</name>
    <name type="common">lettuce slug</name>
    <dbReference type="NCBI Taxonomy" id="231223"/>
    <lineage>
        <taxon>Eukaryota</taxon>
        <taxon>Metazoa</taxon>
        <taxon>Spiralia</taxon>
        <taxon>Lophotrochozoa</taxon>
        <taxon>Mollusca</taxon>
        <taxon>Gastropoda</taxon>
        <taxon>Heterobranchia</taxon>
        <taxon>Euthyneura</taxon>
        <taxon>Panpulmonata</taxon>
        <taxon>Sacoglossa</taxon>
        <taxon>Placobranchoidea</taxon>
        <taxon>Plakobranchidae</taxon>
        <taxon>Elysia</taxon>
    </lineage>
</organism>
<evidence type="ECO:0000313" key="3">
    <source>
        <dbReference type="Proteomes" id="UP001283361"/>
    </source>
</evidence>
<name>A0AAE1A832_9GAST</name>
<dbReference type="AlphaFoldDB" id="A0AAE1A832"/>
<dbReference type="EMBL" id="JAWDGP010002459">
    <property type="protein sequence ID" value="KAK3783064.1"/>
    <property type="molecule type" value="Genomic_DNA"/>
</dbReference>
<sequence>MRPTHARASSLQQGTAAAILLCVLIHLTSGFSIPRNSAAIPHSARVKRGVNVFIYTKHCITAYDASDGLTLIAFLSKFVHGFVCQKSLSGMRTVCPVLRISYRGNIYE</sequence>
<feature type="signal peptide" evidence="1">
    <location>
        <begin position="1"/>
        <end position="30"/>
    </location>
</feature>